<dbReference type="InterPro" id="IPR001457">
    <property type="entry name" value="NADH_UbQ/plastoQ_OxRdtase_su6"/>
</dbReference>
<dbReference type="PANTHER" id="PTHR33269:SF17">
    <property type="entry name" value="NADH-UBIQUINONE OXIDOREDUCTASE CHAIN 6"/>
    <property type="match status" value="1"/>
</dbReference>
<feature type="transmembrane region" description="Helical" evidence="2">
    <location>
        <begin position="167"/>
        <end position="189"/>
    </location>
</feature>
<keyword evidence="2" id="KW-0472">Membrane</keyword>
<dbReference type="Proteomes" id="UP000036771">
    <property type="component" value="Unassembled WGS sequence"/>
</dbReference>
<keyword evidence="2" id="KW-1133">Transmembrane helix</keyword>
<dbReference type="EMBL" id="BBVC01000067">
    <property type="protein sequence ID" value="GAO98571.1"/>
    <property type="molecule type" value="Genomic_DNA"/>
</dbReference>
<reference evidence="3 4" key="1">
    <citation type="submission" date="2015-03" db="EMBL/GenBank/DDBJ databases">
        <title>Caedibacter varicaedens, whole genome shotgun sequence.</title>
        <authorList>
            <person name="Suzuki H."/>
            <person name="Dapper A.L."/>
            <person name="Gibson A.K."/>
            <person name="Jackson C."/>
            <person name="Lee H."/>
            <person name="Pejaver V.R."/>
            <person name="Doak T."/>
            <person name="Lynch M."/>
        </authorList>
    </citation>
    <scope>NUCLEOTIDE SEQUENCE [LARGE SCALE GENOMIC DNA]</scope>
</reference>
<feature type="transmembrane region" description="Helical" evidence="2">
    <location>
        <begin position="55"/>
        <end position="77"/>
    </location>
</feature>
<accession>A0A0K8MDH9</accession>
<keyword evidence="2" id="KW-0874">Quinone</keyword>
<comment type="catalytic activity">
    <reaction evidence="2">
        <text>a quinone + NADH + 5 H(+)(in) = a quinol + NAD(+) + 4 H(+)(out)</text>
        <dbReference type="Rhea" id="RHEA:57888"/>
        <dbReference type="ChEBI" id="CHEBI:15378"/>
        <dbReference type="ChEBI" id="CHEBI:24646"/>
        <dbReference type="ChEBI" id="CHEBI:57540"/>
        <dbReference type="ChEBI" id="CHEBI:57945"/>
        <dbReference type="ChEBI" id="CHEBI:132124"/>
    </reaction>
</comment>
<name>A0A0K8MDH9_9PROT</name>
<dbReference type="Pfam" id="PF00499">
    <property type="entry name" value="Oxidored_q3"/>
    <property type="match status" value="2"/>
</dbReference>
<keyword evidence="2" id="KW-0812">Transmembrane</keyword>
<keyword evidence="2" id="KW-0520">NAD</keyword>
<keyword evidence="4" id="KW-1185">Reference proteome</keyword>
<dbReference type="GO" id="GO:0048038">
    <property type="term" value="F:quinone binding"/>
    <property type="evidence" value="ECO:0007669"/>
    <property type="project" value="UniProtKB-UniRule"/>
</dbReference>
<dbReference type="PANTHER" id="PTHR33269">
    <property type="entry name" value="NADH-UBIQUINONE OXIDOREDUCTASE CHAIN 6"/>
    <property type="match status" value="1"/>
</dbReference>
<evidence type="ECO:0000256" key="1">
    <source>
        <dbReference type="ARBA" id="ARBA00005698"/>
    </source>
</evidence>
<evidence type="ECO:0000256" key="2">
    <source>
        <dbReference type="RuleBase" id="RU004429"/>
    </source>
</evidence>
<feature type="transmembrane region" description="Helical" evidence="2">
    <location>
        <begin position="30"/>
        <end position="49"/>
    </location>
</feature>
<dbReference type="InterPro" id="IPR042106">
    <property type="entry name" value="Nuo/plastoQ_OxRdtase_6_NuoJ"/>
</dbReference>
<dbReference type="EC" id="7.1.1.-" evidence="2"/>
<evidence type="ECO:0000313" key="4">
    <source>
        <dbReference type="Proteomes" id="UP000036771"/>
    </source>
</evidence>
<gene>
    <name evidence="3" type="primary">nuoJ</name>
    <name evidence="3" type="ORF">Cva_01234</name>
</gene>
<dbReference type="Gene3D" id="1.20.120.1200">
    <property type="entry name" value="NADH-ubiquinone/plastoquinone oxidoreductase chain 6, subunit NuoJ"/>
    <property type="match status" value="2"/>
</dbReference>
<dbReference type="GO" id="GO:0005886">
    <property type="term" value="C:plasma membrane"/>
    <property type="evidence" value="ECO:0007669"/>
    <property type="project" value="UniProtKB-SubCell"/>
</dbReference>
<comment type="caution">
    <text evidence="3">The sequence shown here is derived from an EMBL/GenBank/DDBJ whole genome shotgun (WGS) entry which is preliminary data.</text>
</comment>
<keyword evidence="2" id="KW-1003">Cell membrane</keyword>
<feature type="transmembrane region" description="Helical" evidence="2">
    <location>
        <begin position="135"/>
        <end position="155"/>
    </location>
</feature>
<comment type="function">
    <text evidence="2">NDH-1 shuttles electrons from NADH, via FMN and iron-sulfur (Fe-S) centers, to quinones in the respiratory chain. Couples the redox reaction to proton translocation (for every two electrons transferred, four hydrogen ions are translocated across the cytoplasmic membrane), and thus conserves the redox energy in a proton gradient.</text>
</comment>
<proteinExistence type="inferred from homology"/>
<comment type="similarity">
    <text evidence="1 2">Belongs to the complex I subunit 6 family.</text>
</comment>
<comment type="caution">
    <text evidence="2">Lacks conserved residue(s) required for the propagation of feature annotation.</text>
</comment>
<sequence>MTQIAFYLFSGILLFSGSMVIFARNPVHSVLYLILAFFNAAGLFILLGAEFLAMLLVVVYVGAVAVLFLFVVMMLDIAPLKKRPGLLRYQLENLSRAFLSLMGYLVQFFIISYLLSSLFIPVLDIMLATVPTKTVEVSCGLFTPVLAYLILRYLFKKSFFQLSIEFMKYLPGVWMLGLIMLAELSYVMMHWESLAVREGVVLVPTPDPQQVTNTQALGKIIYTDYSLLFETVGFILLVAMIGAIVLTHRKRDGVKRQNVHNQIMRRKEDTLKLHDVPLGKGV</sequence>
<dbReference type="AlphaFoldDB" id="A0A0K8MDH9"/>
<evidence type="ECO:0000313" key="3">
    <source>
        <dbReference type="EMBL" id="GAO98571.1"/>
    </source>
</evidence>
<feature type="transmembrane region" description="Helical" evidence="2">
    <location>
        <begin position="227"/>
        <end position="246"/>
    </location>
</feature>
<organism evidence="3 4">
    <name type="scientific">Caedimonas varicaedens</name>
    <dbReference type="NCBI Taxonomy" id="1629334"/>
    <lineage>
        <taxon>Bacteria</taxon>
        <taxon>Pseudomonadati</taxon>
        <taxon>Pseudomonadota</taxon>
        <taxon>Alphaproteobacteria</taxon>
        <taxon>Holosporales</taxon>
        <taxon>Caedimonadaceae</taxon>
        <taxon>Caedimonas</taxon>
    </lineage>
</organism>
<feature type="transmembrane region" description="Helical" evidence="2">
    <location>
        <begin position="6"/>
        <end position="23"/>
    </location>
</feature>
<dbReference type="STRING" id="1629334.Cva_01234"/>
<dbReference type="OrthoDB" id="9795409at2"/>
<feature type="transmembrane region" description="Helical" evidence="2">
    <location>
        <begin position="98"/>
        <end position="123"/>
    </location>
</feature>
<comment type="subcellular location">
    <subcellularLocation>
        <location evidence="2">Cell membrane</location>
        <topology evidence="2">Multi-pass membrane protein</topology>
    </subcellularLocation>
</comment>
<dbReference type="GO" id="GO:0008137">
    <property type="term" value="F:NADH dehydrogenase (ubiquinone) activity"/>
    <property type="evidence" value="ECO:0007669"/>
    <property type="project" value="UniProtKB-UniRule"/>
</dbReference>
<protein>
    <recommendedName>
        <fullName evidence="2">NADH-quinone oxidoreductase subunit J</fullName>
        <ecNumber evidence="2">7.1.1.-</ecNumber>
    </recommendedName>
</protein>